<protein>
    <submittedName>
        <fullName evidence="1">Uncharacterized protein</fullName>
    </submittedName>
</protein>
<name>A0A382E295_9ZZZZ</name>
<proteinExistence type="predicted"/>
<organism evidence="1">
    <name type="scientific">marine metagenome</name>
    <dbReference type="NCBI Taxonomy" id="408172"/>
    <lineage>
        <taxon>unclassified sequences</taxon>
        <taxon>metagenomes</taxon>
        <taxon>ecological metagenomes</taxon>
    </lineage>
</organism>
<feature type="non-terminal residue" evidence="1">
    <location>
        <position position="1"/>
    </location>
</feature>
<gene>
    <name evidence="1" type="ORF">METZ01_LOCUS197346</name>
</gene>
<sequence>ATLSYESNQWETEGTLTKTGGTMSLDSVEWSLNDDTTFSSDHGIVTETLSLNNYLLTLASESSDLTVTDNLTFDDSDEQIITGLADLTLQGGLTLEDGLLSSTGGTVSLEKGGELSGGSFDVTDSTLKLGDNFTKTGGTLTTTDDGTVLELMNNLSMTSDTAISIKELELSDNTLTLGSDTTDLTVTDPITLNEESEEIFTQSADLTLKGTLSVDDGFFDSSSGTISLIGGMTQTDGTVNITHSTLKLNDDLSKTGGTMVTTNTSIVVLESLTLTSDSSVSAATIEWSESDDTIKLTLGSETSDFTLSDVLLMDDANAQLDTGDADLTVEGYVTLSEGKLESTGGTLTFSNGAVQSAPFEFDLGESILSLGAVYTKSGGDLESTSGTLDLSDNLTFSSDSDLNFYQLNLNNQALTLGENTDLQVTSSLTMDDSEEWVITGDSNLTLLGMLTVSGGGVTSTGGTISLLEGGDVSGSGKLDFSDSTWFLVGEFKKTSGTVTMSNTNLELGSNVTLTSDEALIFAVLNLNDYILTLGSEDSDLTVTEAITIDSSAEGISTGEADLILLSALTMSDGLLDS</sequence>
<reference evidence="1" key="1">
    <citation type="submission" date="2018-05" db="EMBL/GenBank/DDBJ databases">
        <authorList>
            <person name="Lanie J.A."/>
            <person name="Ng W.-L."/>
            <person name="Kazmierczak K.M."/>
            <person name="Andrzejewski T.M."/>
            <person name="Davidsen T.M."/>
            <person name="Wayne K.J."/>
            <person name="Tettelin H."/>
            <person name="Glass J.I."/>
            <person name="Rusch D."/>
            <person name="Podicherti R."/>
            <person name="Tsui H.-C.T."/>
            <person name="Winkler M.E."/>
        </authorList>
    </citation>
    <scope>NUCLEOTIDE SEQUENCE</scope>
</reference>
<dbReference type="EMBL" id="UINC01042193">
    <property type="protein sequence ID" value="SVB44492.1"/>
    <property type="molecule type" value="Genomic_DNA"/>
</dbReference>
<feature type="non-terminal residue" evidence="1">
    <location>
        <position position="577"/>
    </location>
</feature>
<evidence type="ECO:0000313" key="1">
    <source>
        <dbReference type="EMBL" id="SVB44492.1"/>
    </source>
</evidence>
<dbReference type="AlphaFoldDB" id="A0A382E295"/>
<accession>A0A382E295</accession>